<dbReference type="InterPro" id="IPR050161">
    <property type="entry name" value="Siro_Cobalamin_biosynth"/>
</dbReference>
<dbReference type="RefSeq" id="WP_107724744.1">
    <property type="nucleotide sequence ID" value="NZ_PZZP01000001.1"/>
</dbReference>
<dbReference type="GO" id="GO:0032259">
    <property type="term" value="P:methylation"/>
    <property type="evidence" value="ECO:0007669"/>
    <property type="project" value="UniProtKB-KW"/>
</dbReference>
<keyword evidence="11" id="KW-1185">Reference proteome</keyword>
<sequence>MSSGKVYLVGAGPGDPSLITVRGMQLIQQADVVVYDRLVHPDLLAYAPPSATLIYCGKRCGHHFLSQEKINQILVEEALAGKQVVRLKGGDPGIFARVGEEAATCVQYNIPFEIVPGVTAGSAAPLYAGIPLTHRGIASSVVFVTGHCRHGSDEEEPDWSRLAGIDTLVFYMGIKKLPAICQSLLAHGRSPKTPVALIRWGTWKERQETLVGNLEDIEKKVRQRGFTAPAIIVVGEVVKLRECLAWFEGDGDKQDQREAILNEG</sequence>
<evidence type="ECO:0000256" key="4">
    <source>
        <dbReference type="ARBA" id="ARBA00022603"/>
    </source>
</evidence>
<dbReference type="EMBL" id="PZZP01000001">
    <property type="protein sequence ID" value="PTM57879.1"/>
    <property type="molecule type" value="Genomic_DNA"/>
</dbReference>
<dbReference type="InterPro" id="IPR014777">
    <property type="entry name" value="4pyrrole_Mease_sub1"/>
</dbReference>
<organism evidence="10 11">
    <name type="scientific">Desmospora activa DSM 45169</name>
    <dbReference type="NCBI Taxonomy" id="1121389"/>
    <lineage>
        <taxon>Bacteria</taxon>
        <taxon>Bacillati</taxon>
        <taxon>Bacillota</taxon>
        <taxon>Bacilli</taxon>
        <taxon>Bacillales</taxon>
        <taxon>Thermoactinomycetaceae</taxon>
        <taxon>Desmospora</taxon>
    </lineage>
</organism>
<evidence type="ECO:0000256" key="1">
    <source>
        <dbReference type="ARBA" id="ARBA00005879"/>
    </source>
</evidence>
<dbReference type="InterPro" id="IPR006366">
    <property type="entry name" value="CobA/CysG_C"/>
</dbReference>
<gene>
    <name evidence="10" type="ORF">C8J48_0444</name>
</gene>
<dbReference type="FunFam" id="3.40.1010.10:FF:000001">
    <property type="entry name" value="Siroheme synthase"/>
    <property type="match status" value="1"/>
</dbReference>
<dbReference type="Proteomes" id="UP000241639">
    <property type="component" value="Unassembled WGS sequence"/>
</dbReference>
<dbReference type="NCBIfam" id="NF004790">
    <property type="entry name" value="PRK06136.1"/>
    <property type="match status" value="1"/>
</dbReference>
<dbReference type="InterPro" id="IPR035996">
    <property type="entry name" value="4pyrrol_Methylase_sf"/>
</dbReference>
<evidence type="ECO:0000313" key="10">
    <source>
        <dbReference type="EMBL" id="PTM57879.1"/>
    </source>
</evidence>
<proteinExistence type="inferred from homology"/>
<comment type="caution">
    <text evidence="10">The sequence shown here is derived from an EMBL/GenBank/DDBJ whole genome shotgun (WGS) entry which is preliminary data.</text>
</comment>
<dbReference type="Gene3D" id="3.30.950.10">
    <property type="entry name" value="Methyltransferase, Cobalt-precorrin-4 Transmethylase, Domain 2"/>
    <property type="match status" value="1"/>
</dbReference>
<protein>
    <recommendedName>
        <fullName evidence="3">Uroporphyrinogen-III C-methyltransferase</fullName>
        <ecNumber evidence="2">2.1.1.107</ecNumber>
    </recommendedName>
    <alternativeName>
        <fullName evidence="8">Uroporphyrinogen III methylase</fullName>
    </alternativeName>
</protein>
<dbReference type="PANTHER" id="PTHR45790">
    <property type="entry name" value="SIROHEME SYNTHASE-RELATED"/>
    <property type="match status" value="1"/>
</dbReference>
<accession>A0A2T4Z7M5</accession>
<keyword evidence="7" id="KW-0627">Porphyrin biosynthesis</keyword>
<dbReference type="GO" id="GO:0004851">
    <property type="term" value="F:uroporphyrin-III C-methyltransferase activity"/>
    <property type="evidence" value="ECO:0007669"/>
    <property type="project" value="UniProtKB-EC"/>
</dbReference>
<dbReference type="AlphaFoldDB" id="A0A2T4Z7M5"/>
<dbReference type="EC" id="2.1.1.107" evidence="2"/>
<dbReference type="FunFam" id="3.30.950.10:FF:000001">
    <property type="entry name" value="Siroheme synthase"/>
    <property type="match status" value="1"/>
</dbReference>
<keyword evidence="6" id="KW-0949">S-adenosyl-L-methionine</keyword>
<dbReference type="InterPro" id="IPR000878">
    <property type="entry name" value="4pyrrol_Mease"/>
</dbReference>
<evidence type="ECO:0000256" key="5">
    <source>
        <dbReference type="ARBA" id="ARBA00022679"/>
    </source>
</evidence>
<dbReference type="InterPro" id="IPR014776">
    <property type="entry name" value="4pyrrole_Mease_sub2"/>
</dbReference>
<reference evidence="10 11" key="1">
    <citation type="submission" date="2018-04" db="EMBL/GenBank/DDBJ databases">
        <title>Genomic Encyclopedia of Archaeal and Bacterial Type Strains, Phase II (KMG-II): from individual species to whole genera.</title>
        <authorList>
            <person name="Goeker M."/>
        </authorList>
    </citation>
    <scope>NUCLEOTIDE SEQUENCE [LARGE SCALE GENOMIC DNA]</scope>
    <source>
        <strain evidence="10 11">DSM 45169</strain>
    </source>
</reference>
<evidence type="ECO:0000313" key="11">
    <source>
        <dbReference type="Proteomes" id="UP000241639"/>
    </source>
</evidence>
<dbReference type="GO" id="GO:0019354">
    <property type="term" value="P:siroheme biosynthetic process"/>
    <property type="evidence" value="ECO:0007669"/>
    <property type="project" value="InterPro"/>
</dbReference>
<evidence type="ECO:0000256" key="6">
    <source>
        <dbReference type="ARBA" id="ARBA00022691"/>
    </source>
</evidence>
<dbReference type="PROSITE" id="PS00839">
    <property type="entry name" value="SUMT_1"/>
    <property type="match status" value="1"/>
</dbReference>
<name>A0A2T4Z7M5_9BACL</name>
<dbReference type="OrthoDB" id="9815856at2"/>
<evidence type="ECO:0000256" key="2">
    <source>
        <dbReference type="ARBA" id="ARBA00012162"/>
    </source>
</evidence>
<dbReference type="InterPro" id="IPR003043">
    <property type="entry name" value="Uropor_MeTrfase_CS"/>
</dbReference>
<dbReference type="NCBIfam" id="TIGR01469">
    <property type="entry name" value="cobA_cysG_Cterm"/>
    <property type="match status" value="1"/>
</dbReference>
<dbReference type="Pfam" id="PF00590">
    <property type="entry name" value="TP_methylase"/>
    <property type="match status" value="1"/>
</dbReference>
<evidence type="ECO:0000256" key="8">
    <source>
        <dbReference type="ARBA" id="ARBA00079776"/>
    </source>
</evidence>
<feature type="domain" description="Tetrapyrrole methylase" evidence="9">
    <location>
        <begin position="5"/>
        <end position="217"/>
    </location>
</feature>
<evidence type="ECO:0000256" key="7">
    <source>
        <dbReference type="ARBA" id="ARBA00023244"/>
    </source>
</evidence>
<dbReference type="SUPFAM" id="SSF53790">
    <property type="entry name" value="Tetrapyrrole methylase"/>
    <property type="match status" value="1"/>
</dbReference>
<dbReference type="CDD" id="cd11642">
    <property type="entry name" value="SUMT"/>
    <property type="match status" value="1"/>
</dbReference>
<comment type="similarity">
    <text evidence="1">Belongs to the precorrin methyltransferase family.</text>
</comment>
<dbReference type="PANTHER" id="PTHR45790:SF3">
    <property type="entry name" value="S-ADENOSYL-L-METHIONINE-DEPENDENT UROPORPHYRINOGEN III METHYLTRANSFERASE, CHLOROPLASTIC"/>
    <property type="match status" value="1"/>
</dbReference>
<keyword evidence="5 10" id="KW-0808">Transferase</keyword>
<dbReference type="Gene3D" id="3.40.1010.10">
    <property type="entry name" value="Cobalt-precorrin-4 Transmethylase, Domain 1"/>
    <property type="match status" value="1"/>
</dbReference>
<keyword evidence="4 10" id="KW-0489">Methyltransferase</keyword>
<evidence type="ECO:0000256" key="3">
    <source>
        <dbReference type="ARBA" id="ARBA00018323"/>
    </source>
</evidence>
<evidence type="ECO:0000259" key="9">
    <source>
        <dbReference type="Pfam" id="PF00590"/>
    </source>
</evidence>